<feature type="compositionally biased region" description="Basic and acidic residues" evidence="1">
    <location>
        <begin position="121"/>
        <end position="148"/>
    </location>
</feature>
<proteinExistence type="predicted"/>
<dbReference type="KEGG" id="csyr:103249554"/>
<evidence type="ECO:0000313" key="3">
    <source>
        <dbReference type="RefSeq" id="XP_021563284.1"/>
    </source>
</evidence>
<feature type="compositionally biased region" description="Basic and acidic residues" evidence="1">
    <location>
        <begin position="168"/>
        <end position="189"/>
    </location>
</feature>
<feature type="compositionally biased region" description="Low complexity" evidence="1">
    <location>
        <begin position="291"/>
        <end position="305"/>
    </location>
</feature>
<name>A0A3Q0DFR6_CARSF</name>
<feature type="region of interest" description="Disordered" evidence="1">
    <location>
        <begin position="168"/>
        <end position="334"/>
    </location>
</feature>
<dbReference type="RefSeq" id="XP_021563284.1">
    <property type="nucleotide sequence ID" value="XM_021707609.1"/>
</dbReference>
<keyword evidence="2" id="KW-1185">Reference proteome</keyword>
<evidence type="ECO:0000256" key="1">
    <source>
        <dbReference type="SAM" id="MobiDB-lite"/>
    </source>
</evidence>
<dbReference type="GeneID" id="103249554"/>
<keyword evidence="3" id="KW-0269">Exonuclease</keyword>
<evidence type="ECO:0000313" key="2">
    <source>
        <dbReference type="Proteomes" id="UP000189704"/>
    </source>
</evidence>
<feature type="region of interest" description="Disordered" evidence="1">
    <location>
        <begin position="1"/>
        <end position="32"/>
    </location>
</feature>
<dbReference type="GO" id="GO:0004527">
    <property type="term" value="F:exonuclease activity"/>
    <property type="evidence" value="ECO:0007669"/>
    <property type="project" value="UniProtKB-KW"/>
</dbReference>
<feature type="compositionally biased region" description="Basic and acidic residues" evidence="1">
    <location>
        <begin position="45"/>
        <end position="54"/>
    </location>
</feature>
<feature type="non-terminal residue" evidence="3">
    <location>
        <position position="1"/>
    </location>
</feature>
<keyword evidence="3" id="KW-0378">Hydrolase</keyword>
<feature type="non-terminal residue" evidence="3">
    <location>
        <position position="334"/>
    </location>
</feature>
<feature type="region of interest" description="Disordered" evidence="1">
    <location>
        <begin position="44"/>
        <end position="148"/>
    </location>
</feature>
<organism evidence="2 3">
    <name type="scientific">Carlito syrichta</name>
    <name type="common">Philippine tarsier</name>
    <name type="synonym">Tarsius syrichta</name>
    <dbReference type="NCBI Taxonomy" id="1868482"/>
    <lineage>
        <taxon>Eukaryota</taxon>
        <taxon>Metazoa</taxon>
        <taxon>Chordata</taxon>
        <taxon>Craniata</taxon>
        <taxon>Vertebrata</taxon>
        <taxon>Euteleostomi</taxon>
        <taxon>Mammalia</taxon>
        <taxon>Eutheria</taxon>
        <taxon>Euarchontoglires</taxon>
        <taxon>Primates</taxon>
        <taxon>Haplorrhini</taxon>
        <taxon>Tarsiiformes</taxon>
        <taxon>Tarsiidae</taxon>
        <taxon>Carlito</taxon>
    </lineage>
</organism>
<dbReference type="Proteomes" id="UP000189704">
    <property type="component" value="Unplaced"/>
</dbReference>
<dbReference type="OrthoDB" id="206335at2759"/>
<feature type="compositionally biased region" description="Low complexity" evidence="1">
    <location>
        <begin position="220"/>
        <end position="231"/>
    </location>
</feature>
<keyword evidence="3" id="KW-0540">Nuclease</keyword>
<reference evidence="3" key="1">
    <citation type="submission" date="2025-08" db="UniProtKB">
        <authorList>
            <consortium name="RefSeq"/>
        </authorList>
    </citation>
    <scope>IDENTIFICATION</scope>
</reference>
<sequence length="334" mass="35155">LGYDPCNPELPKPPAQRENGALGLGDEPRSDAQELELVNQAIEAVRSEPSREGPEAEGGALPETKETAVQCDGGDLGPPTQDPSEAPPAKPGSPAQAAQNGGCPGDGKPKRKKSGTRAAPGRKDGAQRKDKGTDRAAVDYTALEKEVDFDSDPMEECLRIFHESTCVKTEDKGRLARQPLKEQQGEEKGPAGLTTLLPGQKRRISHLAKQGPEAEPPRSRPAAPLARPPTAQEVCYLRAQRAQRESAGGLQAEKPTSVHISAPGERKRIAHVPNPRLAAAPTGAKRTLAASSSQPSGGPEPSGQPLKTRTLAGMASKTTTTVTPKRVAHSPSLQ</sequence>
<accession>A0A3Q0DFR6</accession>
<protein>
    <submittedName>
        <fullName evidence="3">RNA exonuclease 1 homolog</fullName>
    </submittedName>
</protein>
<dbReference type="AlphaFoldDB" id="A0A3Q0DFR6"/>
<gene>
    <name evidence="3" type="primary">LOC103249554</name>
</gene>